<accession>A0A413RAF0</accession>
<dbReference type="EC" id="3.5.1.28" evidence="2"/>
<dbReference type="AlphaFoldDB" id="A0A413RAF0"/>
<dbReference type="SUPFAM" id="SSF55846">
    <property type="entry name" value="N-acetylmuramoyl-L-alanine amidase-like"/>
    <property type="match status" value="1"/>
</dbReference>
<dbReference type="PANTHER" id="PTHR30417:SF1">
    <property type="entry name" value="N-ACETYLMURAMOYL-L-ALANINE AMIDASE AMID"/>
    <property type="match status" value="1"/>
</dbReference>
<reference evidence="6 7" key="1">
    <citation type="submission" date="2018-08" db="EMBL/GenBank/DDBJ databases">
        <title>A genome reference for cultivated species of the human gut microbiota.</title>
        <authorList>
            <person name="Zou Y."/>
            <person name="Xue W."/>
            <person name="Luo G."/>
        </authorList>
    </citation>
    <scope>NUCLEOTIDE SEQUENCE [LARGE SCALE GENOMIC DNA]</scope>
    <source>
        <strain evidence="6 7">AM44-11BH</strain>
    </source>
</reference>
<comment type="catalytic activity">
    <reaction evidence="1">
        <text>Hydrolyzes the link between N-acetylmuramoyl residues and L-amino acid residues in certain cell-wall glycopeptides.</text>
        <dbReference type="EC" id="3.5.1.28"/>
    </reaction>
</comment>
<dbReference type="GO" id="GO:0071555">
    <property type="term" value="P:cell wall organization"/>
    <property type="evidence" value="ECO:0007669"/>
    <property type="project" value="UniProtKB-KW"/>
</dbReference>
<dbReference type="SMART" id="SM00644">
    <property type="entry name" value="Ami_2"/>
    <property type="match status" value="1"/>
</dbReference>
<dbReference type="RefSeq" id="WP_117969812.1">
    <property type="nucleotide sequence ID" value="NZ_CAUBDO010000004.1"/>
</dbReference>
<name>A0A413RAF0_9FIRM</name>
<evidence type="ECO:0000313" key="7">
    <source>
        <dbReference type="Proteomes" id="UP000284779"/>
    </source>
</evidence>
<dbReference type="PANTHER" id="PTHR30417">
    <property type="entry name" value="N-ACETYLMURAMOYL-L-ALANINE AMIDASE AMID"/>
    <property type="match status" value="1"/>
</dbReference>
<proteinExistence type="predicted"/>
<dbReference type="GO" id="GO:0008745">
    <property type="term" value="F:N-acetylmuramoyl-L-alanine amidase activity"/>
    <property type="evidence" value="ECO:0007669"/>
    <property type="project" value="UniProtKB-EC"/>
</dbReference>
<evidence type="ECO:0000256" key="2">
    <source>
        <dbReference type="ARBA" id="ARBA00011901"/>
    </source>
</evidence>
<gene>
    <name evidence="6" type="ORF">DW944_03645</name>
</gene>
<keyword evidence="4" id="KW-0961">Cell wall biogenesis/degradation</keyword>
<evidence type="ECO:0000256" key="3">
    <source>
        <dbReference type="ARBA" id="ARBA00022801"/>
    </source>
</evidence>
<evidence type="ECO:0000313" key="6">
    <source>
        <dbReference type="EMBL" id="RHA19450.1"/>
    </source>
</evidence>
<evidence type="ECO:0000256" key="4">
    <source>
        <dbReference type="ARBA" id="ARBA00023316"/>
    </source>
</evidence>
<dbReference type="InterPro" id="IPR051206">
    <property type="entry name" value="NAMLAA_amidase_2"/>
</dbReference>
<protein>
    <recommendedName>
        <fullName evidence="2">N-acetylmuramoyl-L-alanine amidase</fullName>
        <ecNumber evidence="2">3.5.1.28</ecNumber>
    </recommendedName>
</protein>
<feature type="domain" description="N-acetylmuramoyl-L-alanine amidase" evidence="5">
    <location>
        <begin position="64"/>
        <end position="190"/>
    </location>
</feature>
<dbReference type="GO" id="GO:0009254">
    <property type="term" value="P:peptidoglycan turnover"/>
    <property type="evidence" value="ECO:0007669"/>
    <property type="project" value="TreeGrafter"/>
</dbReference>
<dbReference type="InterPro" id="IPR002502">
    <property type="entry name" value="Amidase_domain"/>
</dbReference>
<dbReference type="GO" id="GO:0009253">
    <property type="term" value="P:peptidoglycan catabolic process"/>
    <property type="evidence" value="ECO:0007669"/>
    <property type="project" value="InterPro"/>
</dbReference>
<organism evidence="6 7">
    <name type="scientific">Eubacterium ventriosum</name>
    <dbReference type="NCBI Taxonomy" id="39496"/>
    <lineage>
        <taxon>Bacteria</taxon>
        <taxon>Bacillati</taxon>
        <taxon>Bacillota</taxon>
        <taxon>Clostridia</taxon>
        <taxon>Eubacteriales</taxon>
        <taxon>Eubacteriaceae</taxon>
        <taxon>Eubacterium</taxon>
    </lineage>
</organism>
<sequence>MKNRRRRKKKKSLLKKIFIFLLIVAVAAVALIGARYFINRQKVVKLDEIEMPDWIKSEIIKVDGTSRSGEKLSSVKDIVVHYVGNPGSTAEQNRNFYAGDQSNVSSHFVVGLKGEIIQCIPLSEMSAASNWRNNDTISIEVCHPDDTGKFNKKTYKSLVKLVAWLEDQCGLEDGDVIRHYDITGKECPRYFVTHEDAWKKFKQDVADYRKDEQ</sequence>
<keyword evidence="3" id="KW-0378">Hydrolase</keyword>
<dbReference type="CDD" id="cd06583">
    <property type="entry name" value="PGRP"/>
    <property type="match status" value="1"/>
</dbReference>
<keyword evidence="7" id="KW-1185">Reference proteome</keyword>
<dbReference type="Gene3D" id="3.40.80.10">
    <property type="entry name" value="Peptidoglycan recognition protein-like"/>
    <property type="match status" value="1"/>
</dbReference>
<dbReference type="Pfam" id="PF01510">
    <property type="entry name" value="Amidase_2"/>
    <property type="match status" value="1"/>
</dbReference>
<dbReference type="EMBL" id="QSFD01000003">
    <property type="protein sequence ID" value="RHA19450.1"/>
    <property type="molecule type" value="Genomic_DNA"/>
</dbReference>
<evidence type="ECO:0000256" key="1">
    <source>
        <dbReference type="ARBA" id="ARBA00001561"/>
    </source>
</evidence>
<dbReference type="Proteomes" id="UP000284779">
    <property type="component" value="Unassembled WGS sequence"/>
</dbReference>
<comment type="caution">
    <text evidence="6">The sequence shown here is derived from an EMBL/GenBank/DDBJ whole genome shotgun (WGS) entry which is preliminary data.</text>
</comment>
<dbReference type="InterPro" id="IPR036505">
    <property type="entry name" value="Amidase/PGRP_sf"/>
</dbReference>
<evidence type="ECO:0000259" key="5">
    <source>
        <dbReference type="SMART" id="SM00644"/>
    </source>
</evidence>